<organism evidence="1 2">
    <name type="scientific">Pseudomonas fluorescens</name>
    <dbReference type="NCBI Taxonomy" id="294"/>
    <lineage>
        <taxon>Bacteria</taxon>
        <taxon>Pseudomonadati</taxon>
        <taxon>Pseudomonadota</taxon>
        <taxon>Gammaproteobacteria</taxon>
        <taxon>Pseudomonadales</taxon>
        <taxon>Pseudomonadaceae</taxon>
        <taxon>Pseudomonas</taxon>
    </lineage>
</organism>
<name>A0A3M3Y4H1_PSEFL</name>
<protein>
    <submittedName>
        <fullName evidence="1">Uncharacterized protein</fullName>
    </submittedName>
</protein>
<sequence>MIEEFKKGGFTLYAGRWPIAPAVGPIRSDGSVLDEKGVLRFQVIDDELYAANSLLVGKIDSVGKEWIVADEKNNILYSFRRDIGS</sequence>
<accession>A0A3M3Y4H1</accession>
<evidence type="ECO:0000313" key="1">
    <source>
        <dbReference type="EMBL" id="SQF92265.1"/>
    </source>
</evidence>
<dbReference type="GeneID" id="61639566"/>
<dbReference type="Proteomes" id="UP000248640">
    <property type="component" value="Chromosome 1"/>
</dbReference>
<dbReference type="EMBL" id="LS483372">
    <property type="protein sequence ID" value="SQF92265.1"/>
    <property type="molecule type" value="Genomic_DNA"/>
</dbReference>
<evidence type="ECO:0000313" key="2">
    <source>
        <dbReference type="Proteomes" id="UP000248640"/>
    </source>
</evidence>
<dbReference type="AlphaFoldDB" id="A0A3M3Y4H1"/>
<gene>
    <name evidence="1" type="ORF">NCTC10038_03696</name>
</gene>
<dbReference type="RefSeq" id="WP_053256780.1">
    <property type="nucleotide sequence ID" value="NZ_CBCRXZ010000011.1"/>
</dbReference>
<proteinExistence type="predicted"/>
<reference evidence="1 2" key="1">
    <citation type="submission" date="2018-06" db="EMBL/GenBank/DDBJ databases">
        <authorList>
            <consortium name="Pathogen Informatics"/>
            <person name="Doyle S."/>
        </authorList>
    </citation>
    <scope>NUCLEOTIDE SEQUENCE [LARGE SCALE GENOMIC DNA]</scope>
    <source>
        <strain evidence="1 2">NCTC10038</strain>
    </source>
</reference>